<dbReference type="EMBL" id="SADE01000001">
    <property type="protein sequence ID" value="RVU37788.1"/>
    <property type="molecule type" value="Genomic_DNA"/>
</dbReference>
<comment type="caution">
    <text evidence="2">The sequence shown here is derived from an EMBL/GenBank/DDBJ whole genome shotgun (WGS) entry which is preliminary data.</text>
</comment>
<dbReference type="AlphaFoldDB" id="A0A437QTF3"/>
<keyword evidence="1" id="KW-0812">Transmembrane</keyword>
<organism evidence="2 3">
    <name type="scientific">Hwanghaeella grinnelliae</name>
    <dbReference type="NCBI Taxonomy" id="2500179"/>
    <lineage>
        <taxon>Bacteria</taxon>
        <taxon>Pseudomonadati</taxon>
        <taxon>Pseudomonadota</taxon>
        <taxon>Alphaproteobacteria</taxon>
        <taxon>Rhodospirillales</taxon>
        <taxon>Rhodospirillaceae</taxon>
        <taxon>Hwanghaeella</taxon>
    </lineage>
</organism>
<keyword evidence="1" id="KW-1133">Transmembrane helix</keyword>
<feature type="transmembrane region" description="Helical" evidence="1">
    <location>
        <begin position="264"/>
        <end position="284"/>
    </location>
</feature>
<accession>A0A437QTF3</accession>
<dbReference type="Proteomes" id="UP000287447">
    <property type="component" value="Unassembled WGS sequence"/>
</dbReference>
<dbReference type="InterPro" id="IPR011990">
    <property type="entry name" value="TPR-like_helical_dom_sf"/>
</dbReference>
<evidence type="ECO:0000256" key="1">
    <source>
        <dbReference type="SAM" id="Phobius"/>
    </source>
</evidence>
<protein>
    <submittedName>
        <fullName evidence="2">Tetratricopeptide repeat protein</fullName>
    </submittedName>
</protein>
<dbReference type="SUPFAM" id="SSF48452">
    <property type="entry name" value="TPR-like"/>
    <property type="match status" value="1"/>
</dbReference>
<feature type="transmembrane region" description="Helical" evidence="1">
    <location>
        <begin position="290"/>
        <end position="312"/>
    </location>
</feature>
<dbReference type="Pfam" id="PF14559">
    <property type="entry name" value="TPR_19"/>
    <property type="match status" value="1"/>
</dbReference>
<name>A0A437QTF3_9PROT</name>
<keyword evidence="1" id="KW-0472">Membrane</keyword>
<reference evidence="3" key="1">
    <citation type="submission" date="2019-01" db="EMBL/GenBank/DDBJ databases">
        <title>Gri0909 isolated from a small marine red alga.</title>
        <authorList>
            <person name="Kim J."/>
            <person name="Jeong S.E."/>
            <person name="Jeon C.O."/>
        </authorList>
    </citation>
    <scope>NUCLEOTIDE SEQUENCE [LARGE SCALE GENOMIC DNA]</scope>
    <source>
        <strain evidence="3">Gri0909</strain>
    </source>
</reference>
<proteinExistence type="predicted"/>
<evidence type="ECO:0000313" key="2">
    <source>
        <dbReference type="EMBL" id="RVU37788.1"/>
    </source>
</evidence>
<dbReference type="Gene3D" id="1.25.40.10">
    <property type="entry name" value="Tetratricopeptide repeat domain"/>
    <property type="match status" value="1"/>
</dbReference>
<gene>
    <name evidence="2" type="ORF">EOI86_00325</name>
</gene>
<sequence>MACWLDHRCYQHGNPPSHFDTTFCPIVGSCRMSADTAIKTIAALLERDRIAQAKERLAEALREYPDDVTLQLQAAWAEYYDDNEPAAWAALQPVLAAEPDNPSARNLLFQLYLEEGDFAEAETVIIDLLNDYPEESVFYGFYAILMLKTMNIAKAQALAVEGLKYDPDDRGCLYSLSLTGLIEGKSDVSNTALEELVASDPDAIQTLILIFQNLNDRGENRAAYRVVQQLVRLQPDNEEIIEMAASLKASAHWTMLPLWPLQKFGWVASITLWVAAFVGLRALSQVDRPLAGILSICVLIYVAYSWIWPTLLRRIILRS</sequence>
<keyword evidence="3" id="KW-1185">Reference proteome</keyword>
<evidence type="ECO:0000313" key="3">
    <source>
        <dbReference type="Proteomes" id="UP000287447"/>
    </source>
</evidence>